<evidence type="ECO:0000313" key="3">
    <source>
        <dbReference type="Proteomes" id="UP000005953"/>
    </source>
</evidence>
<sequence length="113" mass="12388">MNPVDSFNAIKGNLRDMRNEIPDVYNAFQEVGKATYKSGALDVKSKELIATAIAIAEKCGPCIGYHVQALKRQNTSREELMEMLEVVVQMGGGPALMTAAEAMSAWDELHKDD</sequence>
<evidence type="ECO:0000313" key="2">
    <source>
        <dbReference type="EMBL" id="EAR08588.1"/>
    </source>
</evidence>
<dbReference type="SUPFAM" id="SSF69118">
    <property type="entry name" value="AhpD-like"/>
    <property type="match status" value="1"/>
</dbReference>
<dbReference type="Pfam" id="PF02627">
    <property type="entry name" value="CMD"/>
    <property type="match status" value="1"/>
</dbReference>
<evidence type="ECO:0000259" key="1">
    <source>
        <dbReference type="Pfam" id="PF02627"/>
    </source>
</evidence>
<comment type="caution">
    <text evidence="2">The sequence shown here is derived from an EMBL/GenBank/DDBJ whole genome shotgun (WGS) entry which is preliminary data.</text>
</comment>
<dbReference type="HOGENOM" id="CLU_137228_2_0_6"/>
<accession>A4BGU2</accession>
<dbReference type="InterPro" id="IPR004675">
    <property type="entry name" value="AhpD_core"/>
</dbReference>
<dbReference type="Proteomes" id="UP000005953">
    <property type="component" value="Unassembled WGS sequence"/>
</dbReference>
<gene>
    <name evidence="2" type="ORF">MED297_02750</name>
</gene>
<dbReference type="Gene3D" id="1.20.1290.10">
    <property type="entry name" value="AhpD-like"/>
    <property type="match status" value="1"/>
</dbReference>
<reference evidence="2 3" key="1">
    <citation type="submission" date="2006-02" db="EMBL/GenBank/DDBJ databases">
        <authorList>
            <person name="Pinhassi J."/>
            <person name="Pedros-Alio C."/>
            <person name="Ferriera S."/>
            <person name="Johnson J."/>
            <person name="Kravitz S."/>
            <person name="Halpern A."/>
            <person name="Remington K."/>
            <person name="Beeson K."/>
            <person name="Tran B."/>
            <person name="Rogers Y.-H."/>
            <person name="Friedman R."/>
            <person name="Venter J.C."/>
        </authorList>
    </citation>
    <scope>NUCLEOTIDE SEQUENCE [LARGE SCALE GENOMIC DNA]</scope>
    <source>
        <strain evidence="2 3">MED297</strain>
    </source>
</reference>
<dbReference type="STRING" id="314283.MED297_02750"/>
<name>A4BGU2_9GAMM</name>
<feature type="domain" description="Carboxymuconolactone decarboxylase-like" evidence="1">
    <location>
        <begin position="22"/>
        <end position="103"/>
    </location>
</feature>
<dbReference type="InterPro" id="IPR003779">
    <property type="entry name" value="CMD-like"/>
</dbReference>
<dbReference type="NCBIfam" id="TIGR00778">
    <property type="entry name" value="ahpD_dom"/>
    <property type="match status" value="1"/>
</dbReference>
<dbReference type="AlphaFoldDB" id="A4BGU2"/>
<dbReference type="EMBL" id="AAOE01000018">
    <property type="protein sequence ID" value="EAR08588.1"/>
    <property type="molecule type" value="Genomic_DNA"/>
</dbReference>
<dbReference type="PANTHER" id="PTHR33930:SF2">
    <property type="entry name" value="BLR3452 PROTEIN"/>
    <property type="match status" value="1"/>
</dbReference>
<protein>
    <recommendedName>
        <fullName evidence="1">Carboxymuconolactone decarboxylase-like domain-containing protein</fullName>
    </recommendedName>
</protein>
<dbReference type="InterPro" id="IPR029032">
    <property type="entry name" value="AhpD-like"/>
</dbReference>
<dbReference type="OrthoDB" id="1683318at2"/>
<keyword evidence="3" id="KW-1185">Reference proteome</keyword>
<proteinExistence type="predicted"/>
<organism evidence="2 3">
    <name type="scientific">Reinekea blandensis MED297</name>
    <dbReference type="NCBI Taxonomy" id="314283"/>
    <lineage>
        <taxon>Bacteria</taxon>
        <taxon>Pseudomonadati</taxon>
        <taxon>Pseudomonadota</taxon>
        <taxon>Gammaproteobacteria</taxon>
        <taxon>Oceanospirillales</taxon>
        <taxon>Saccharospirillaceae</taxon>
        <taxon>Reinekea</taxon>
    </lineage>
</organism>
<dbReference type="PANTHER" id="PTHR33930">
    <property type="entry name" value="ALKYL HYDROPEROXIDE REDUCTASE AHPD"/>
    <property type="match status" value="1"/>
</dbReference>
<dbReference type="GO" id="GO:0051920">
    <property type="term" value="F:peroxiredoxin activity"/>
    <property type="evidence" value="ECO:0007669"/>
    <property type="project" value="InterPro"/>
</dbReference>
<dbReference type="RefSeq" id="WP_008047171.1">
    <property type="nucleotide sequence ID" value="NZ_CH724153.1"/>
</dbReference>